<protein>
    <submittedName>
        <fullName evidence="1">Uncharacterized protein</fullName>
    </submittedName>
</protein>
<organism evidence="1">
    <name type="scientific">marine sediment metagenome</name>
    <dbReference type="NCBI Taxonomy" id="412755"/>
    <lineage>
        <taxon>unclassified sequences</taxon>
        <taxon>metagenomes</taxon>
        <taxon>ecological metagenomes</taxon>
    </lineage>
</organism>
<gene>
    <name evidence="1" type="ORF">S01H1_05491</name>
</gene>
<evidence type="ECO:0000313" key="1">
    <source>
        <dbReference type="EMBL" id="GAF73938.1"/>
    </source>
</evidence>
<dbReference type="EMBL" id="BARS01002861">
    <property type="protein sequence ID" value="GAF73938.1"/>
    <property type="molecule type" value="Genomic_DNA"/>
</dbReference>
<name>X0RYQ4_9ZZZZ</name>
<comment type="caution">
    <text evidence="1">The sequence shown here is derived from an EMBL/GenBank/DDBJ whole genome shotgun (WGS) entry which is preliminary data.</text>
</comment>
<accession>X0RYQ4</accession>
<dbReference type="AlphaFoldDB" id="X0RYQ4"/>
<proteinExistence type="predicted"/>
<sequence length="85" mass="9857">MKLILILDTIHVTDKAVLFLSDKGKFWCPKSRIISETEGFITIKDNFDINFIDKRYKKRNFGGFKTFSGYMRSIGLVYVRGGEVK</sequence>
<reference evidence="1" key="1">
    <citation type="journal article" date="2014" name="Front. Microbiol.">
        <title>High frequency of phylogenetically diverse reductive dehalogenase-homologous genes in deep subseafloor sedimentary metagenomes.</title>
        <authorList>
            <person name="Kawai M."/>
            <person name="Futagami T."/>
            <person name="Toyoda A."/>
            <person name="Takaki Y."/>
            <person name="Nishi S."/>
            <person name="Hori S."/>
            <person name="Arai W."/>
            <person name="Tsubouchi T."/>
            <person name="Morono Y."/>
            <person name="Uchiyama I."/>
            <person name="Ito T."/>
            <person name="Fujiyama A."/>
            <person name="Inagaki F."/>
            <person name="Takami H."/>
        </authorList>
    </citation>
    <scope>NUCLEOTIDE SEQUENCE</scope>
    <source>
        <strain evidence="1">Expedition CK06-06</strain>
    </source>
</reference>